<organism evidence="1 2">
    <name type="scientific">Oceanobacillus longus</name>
    <dbReference type="NCBI Taxonomy" id="930120"/>
    <lineage>
        <taxon>Bacteria</taxon>
        <taxon>Bacillati</taxon>
        <taxon>Bacillota</taxon>
        <taxon>Bacilli</taxon>
        <taxon>Bacillales</taxon>
        <taxon>Bacillaceae</taxon>
        <taxon>Oceanobacillus</taxon>
    </lineage>
</organism>
<dbReference type="EMBL" id="JBHSAO010000008">
    <property type="protein sequence ID" value="MFC4024402.1"/>
    <property type="molecule type" value="Genomic_DNA"/>
</dbReference>
<dbReference type="RefSeq" id="WP_379496898.1">
    <property type="nucleotide sequence ID" value="NZ_JBHSAO010000008.1"/>
</dbReference>
<dbReference type="SUPFAM" id="SSF58104">
    <property type="entry name" value="Methyl-accepting chemotaxis protein (MCP) signaling domain"/>
    <property type="match status" value="1"/>
</dbReference>
<gene>
    <name evidence="1" type="ORF">ACFOUV_11405</name>
</gene>
<sequence>MRFKKIGLMFMTILFVFPFFPISALSNEGTNEENEGATENGAFSTKDEVIYGNLDANGLQQQIYVVNTFHVTEPGKITDYGDYASVRNLTNLTEIEETEDNTLQFKATEEEFYYQGNMENQSLPWNIVITYLLDGEEISPSDVAGKSGQLEIIITTTANNDVDPVFFENYLMQLSLTLDPSVFDNIQAADGTEANAGKNKQITFTVMPEKEEELVVEADVVNFEMEPIEMVATPSSMSMDGLDLGDMTGDMQSLSTAITDVNDGVGQLNQGISDLNNGAADLSNGSSAYRNGIAELNQSSSELINGSTSIQNALQTMSESMQGSSDSMDMSELETLPEGLQQIAGGLQESASGLDTLKENYGAAYSTLNDAMTAIPTYNISDADIQALYETSENADVVDQLVETYSAARIAKETYSAVQEAFGAVDGTLEQVAGSIREMAGNLETMATGLSTSIESMDAMEGLAELQDGLSSLSSQYQSFHSGLVSYTDGVSELAGSYSELDSGIQELSDGTVSLHSGASELHSGTTELQESTSDLPGQIEAEADALLEDYDTSDFEPVSFVSSKNEKVNTVQFVLQTEGIDIEETETTEEVQKEEKSFWDRLIDLFK</sequence>
<evidence type="ECO:0000313" key="2">
    <source>
        <dbReference type="Proteomes" id="UP001595772"/>
    </source>
</evidence>
<keyword evidence="2" id="KW-1185">Reference proteome</keyword>
<proteinExistence type="predicted"/>
<reference evidence="2" key="1">
    <citation type="journal article" date="2019" name="Int. J. Syst. Evol. Microbiol.">
        <title>The Global Catalogue of Microorganisms (GCM) 10K type strain sequencing project: providing services to taxonomists for standard genome sequencing and annotation.</title>
        <authorList>
            <consortium name="The Broad Institute Genomics Platform"/>
            <consortium name="The Broad Institute Genome Sequencing Center for Infectious Disease"/>
            <person name="Wu L."/>
            <person name="Ma J."/>
        </authorList>
    </citation>
    <scope>NUCLEOTIDE SEQUENCE [LARGE SCALE GENOMIC DNA]</scope>
    <source>
        <strain evidence="2">IBRC-M 10703</strain>
    </source>
</reference>
<protein>
    <submittedName>
        <fullName evidence="1">YhgE/Pip domain-containing protein</fullName>
    </submittedName>
</protein>
<dbReference type="InterPro" id="IPR023908">
    <property type="entry name" value="xxxLxxG_rpt"/>
</dbReference>
<comment type="caution">
    <text evidence="1">The sequence shown here is derived from an EMBL/GenBank/DDBJ whole genome shotgun (WGS) entry which is preliminary data.</text>
</comment>
<accession>A0ABV8H0N0</accession>
<dbReference type="NCBIfam" id="TIGR03057">
    <property type="entry name" value="xxxLxxG_by_4"/>
    <property type="match status" value="1"/>
</dbReference>
<dbReference type="Proteomes" id="UP001595772">
    <property type="component" value="Unassembled WGS sequence"/>
</dbReference>
<name>A0ABV8H0N0_9BACI</name>
<evidence type="ECO:0000313" key="1">
    <source>
        <dbReference type="EMBL" id="MFC4024402.1"/>
    </source>
</evidence>
<dbReference type="Gene3D" id="1.10.287.950">
    <property type="entry name" value="Methyl-accepting chemotaxis protein"/>
    <property type="match status" value="2"/>
</dbReference>